<dbReference type="GO" id="GO:0005524">
    <property type="term" value="F:ATP binding"/>
    <property type="evidence" value="ECO:0007669"/>
    <property type="project" value="UniProtKB-UniRule"/>
</dbReference>
<protein>
    <recommendedName>
        <fullName evidence="14">ATP-dependent helicase/deoxyribonuclease subunit B</fullName>
        <ecNumber evidence="14">3.1.-.-</ecNumber>
    </recommendedName>
    <alternativeName>
        <fullName evidence="14">ATP-dependent helicase/nuclease subunit AddB</fullName>
    </alternativeName>
</protein>
<evidence type="ECO:0000313" key="16">
    <source>
        <dbReference type="EMBL" id="SMB97882.1"/>
    </source>
</evidence>
<dbReference type="InterPro" id="IPR014017">
    <property type="entry name" value="DNA_helicase_UvrD-like_C"/>
</dbReference>
<dbReference type="EMBL" id="LT838272">
    <property type="protein sequence ID" value="SMB97882.1"/>
    <property type="molecule type" value="Genomic_DNA"/>
</dbReference>
<proteinExistence type="inferred from homology"/>
<accession>A0A1W1VWY6</accession>
<evidence type="ECO:0000256" key="5">
    <source>
        <dbReference type="ARBA" id="ARBA00022763"/>
    </source>
</evidence>
<feature type="binding site" evidence="14">
    <location>
        <position position="1105"/>
    </location>
    <ligand>
        <name>[4Fe-4S] cluster</name>
        <dbReference type="ChEBI" id="CHEBI:49883"/>
    </ligand>
</feature>
<keyword evidence="8 14" id="KW-0269">Exonuclease</keyword>
<comment type="subunit">
    <text evidence="14">Heterodimer of AddA and AddB.</text>
</comment>
<keyword evidence="17" id="KW-1185">Reference proteome</keyword>
<comment type="similarity">
    <text evidence="14">Belongs to the helicase family. AddB/RexB type 1 subfamily.</text>
</comment>
<comment type="function">
    <text evidence="14">The heterodimer acts as both an ATP-dependent DNA helicase and an ATP-dependent, dual-direction single-stranded exonuclease. Recognizes the chi site generating a DNA molecule suitable for the initiation of homologous recombination. The AddB subunit has 5' -&gt; 3' nuclease activity but not helicase activity.</text>
</comment>
<dbReference type="InterPro" id="IPR038726">
    <property type="entry name" value="PDDEXK_AddAB-type"/>
</dbReference>
<dbReference type="Pfam" id="PF21445">
    <property type="entry name" value="ADDB_N"/>
    <property type="match status" value="1"/>
</dbReference>
<keyword evidence="1 14" id="KW-0004">4Fe-4S</keyword>
<keyword evidence="12 14" id="KW-0238">DNA-binding</keyword>
<dbReference type="OrthoDB" id="9758506at2"/>
<comment type="cofactor">
    <cofactor evidence="14">
        <name>[4Fe-4S] cluster</name>
        <dbReference type="ChEBI" id="CHEBI:49883"/>
    </cofactor>
    <text evidence="14">Binds 1 [4Fe-4S] cluster.</text>
</comment>
<feature type="binding site" evidence="14">
    <location>
        <position position="1114"/>
    </location>
    <ligand>
        <name>[4Fe-4S] cluster</name>
        <dbReference type="ChEBI" id="CHEBI:49883"/>
    </ligand>
</feature>
<dbReference type="PANTHER" id="PTHR30591">
    <property type="entry name" value="RECBCD ENZYME SUBUNIT RECC"/>
    <property type="match status" value="1"/>
</dbReference>
<evidence type="ECO:0000256" key="1">
    <source>
        <dbReference type="ARBA" id="ARBA00022485"/>
    </source>
</evidence>
<dbReference type="GO" id="GO:0000724">
    <property type="term" value="P:double-strand break repair via homologous recombination"/>
    <property type="evidence" value="ECO:0007669"/>
    <property type="project" value="UniProtKB-UniRule"/>
</dbReference>
<dbReference type="GO" id="GO:0051539">
    <property type="term" value="F:4 iron, 4 sulfur cluster binding"/>
    <property type="evidence" value="ECO:0007669"/>
    <property type="project" value="UniProtKB-KW"/>
</dbReference>
<dbReference type="HAMAP" id="MF_01452">
    <property type="entry name" value="AddB_type1"/>
    <property type="match status" value="1"/>
</dbReference>
<keyword evidence="9 14" id="KW-0067">ATP-binding</keyword>
<feature type="binding site" evidence="14">
    <location>
        <position position="1108"/>
    </location>
    <ligand>
        <name>[4Fe-4S] cluster</name>
        <dbReference type="ChEBI" id="CHEBI:49883"/>
    </ligand>
</feature>
<evidence type="ECO:0000256" key="6">
    <source>
        <dbReference type="ARBA" id="ARBA00022801"/>
    </source>
</evidence>
<dbReference type="SUPFAM" id="SSF52540">
    <property type="entry name" value="P-loop containing nucleoside triphosphate hydrolases"/>
    <property type="match status" value="1"/>
</dbReference>
<dbReference type="PROSITE" id="PS51217">
    <property type="entry name" value="UVRD_HELICASE_CTER"/>
    <property type="match status" value="1"/>
</dbReference>
<keyword evidence="4 14" id="KW-0547">Nucleotide-binding</keyword>
<reference evidence="16 17" key="1">
    <citation type="submission" date="2017-04" db="EMBL/GenBank/DDBJ databases">
        <authorList>
            <person name="Afonso C.L."/>
            <person name="Miller P.J."/>
            <person name="Scott M.A."/>
            <person name="Spackman E."/>
            <person name="Goraichik I."/>
            <person name="Dimitrov K.M."/>
            <person name="Suarez D.L."/>
            <person name="Swayne D.E."/>
        </authorList>
    </citation>
    <scope>NUCLEOTIDE SEQUENCE [LARGE SCALE GENOMIC DNA]</scope>
    <source>
        <strain evidence="16 17">ToBE</strain>
    </source>
</reference>
<name>A0A1W1VWY6_9FIRM</name>
<dbReference type="EC" id="3.1.-.-" evidence="14"/>
<evidence type="ECO:0000256" key="14">
    <source>
        <dbReference type="HAMAP-Rule" id="MF_01452"/>
    </source>
</evidence>
<keyword evidence="13 14" id="KW-0234">DNA repair</keyword>
<dbReference type="Gene3D" id="6.10.140.1030">
    <property type="match status" value="1"/>
</dbReference>
<dbReference type="RefSeq" id="WP_084665585.1">
    <property type="nucleotide sequence ID" value="NZ_LT838272.1"/>
</dbReference>
<evidence type="ECO:0000256" key="7">
    <source>
        <dbReference type="ARBA" id="ARBA00022806"/>
    </source>
</evidence>
<dbReference type="Pfam" id="PF13361">
    <property type="entry name" value="UvrD_C"/>
    <property type="match status" value="1"/>
</dbReference>
<keyword evidence="10 14" id="KW-0408">Iron</keyword>
<dbReference type="GO" id="GO:0008409">
    <property type="term" value="F:5'-3' exonuclease activity"/>
    <property type="evidence" value="ECO:0007669"/>
    <property type="project" value="UniProtKB-UniRule"/>
</dbReference>
<sequence>MSLHFILGRAGSGKTRYCLQEIRKELLAAPQGPAIILLVPEQATFQMEKALVNLPGLQGSIRCQVLSFQRLAWRVSQEVGGAARPSLSDLAKHMLLRRLLKRRAKHLKILHLGAWHQPGFIHELASTLKEFKYYCLSPSKLREAAASLDLKGTHELLAVKLHDLALIWEDMEKTLEGNTHFAEDYLEILASNLLKAPSLKEAEIWLDGFSSFTPQEYKVLEGLLKAARRVHITLCMNAQDLEASLSEGDPFYPPKETFKKLQNLAVRLNVPVEPMTVLDQGIPPRFAEVPILAWVEKNFFTPFASPWPQEVVNLKIFSSSNRRAEVETVAREILYLSRTKGYRWRDIAIMVRNLELYQSLLVNVLRDYEIPFFLDVKRPITHHPLVKLICTALETVSQNWAYEPLFRLLKTDLLPLSREEVDVLENYVLACGIQGSRWLDSQPWTYQPRWALENEKETLEINLLKNKVVALLGDFHRALRQAQSVQEITLALYELLLKLKVPEKLEEWRLKAMENGQWEEAQEHAQIWETIIEILEQLVDILGEERIDLQEYQQIIMAALEGELLGLIPQGLDQVLVISLDRSRLPEVRAAFLLGVNEGIFPARPLALGFLKDEEREYLLEKGWEVGPSSRRRLLEEQHLVYLALTRSREFLGISYALADEEGNALRPSPIIARLKALLPQLKEIPSIPEPITHPRPLLSQLAINLSKLKSGADLEPVWLEVYNWARSHPLYKEILAKIIRGLFYSNQEPPLPKDIAYALYGDPLKTTVSRLEEFKKCPFSHFLKYGLKLKERQRYQLLPPDLGEFFHTALKELAVALRKQHKDWKDLELASCQKLCQDVVEKLLPKFQNEIFFSTARYRYLTHKLIGIIQRTAAVLVEQAKWTSFRTVGSEVTFGSGETLPGLRLVLPQGELLEIYGRIDRLDAVQEGDNFWIRIIDYKSRPVNFKLVDFYWGLELQLLTYLEVVLTYGHLLLGGPCLPAAVLYFPVINPLIKLDEPPTTWEGKEEVVAELEEELIKKFKMKGLLVADLKALKLMDHHLPGPSPFLPVAFNKDGSFNSRSPVLSLEQFTLLRQYLRKLLGEIAQEILEGNIELSPYRKGSYIPCKYCPYQPVCGFDPLLPGNRYRFLPELKIPELWEAISYHLESDKALKR</sequence>
<dbReference type="GO" id="GO:0046872">
    <property type="term" value="F:metal ion binding"/>
    <property type="evidence" value="ECO:0007669"/>
    <property type="project" value="UniProtKB-KW"/>
</dbReference>
<dbReference type="InterPro" id="IPR049035">
    <property type="entry name" value="ADDB_N"/>
</dbReference>
<feature type="binding site" evidence="14">
    <location>
        <position position="778"/>
    </location>
    <ligand>
        <name>[4Fe-4S] cluster</name>
        <dbReference type="ChEBI" id="CHEBI:49883"/>
    </ligand>
</feature>
<dbReference type="Gene3D" id="3.40.50.300">
    <property type="entry name" value="P-loop containing nucleotide triphosphate hydrolases"/>
    <property type="match status" value="3"/>
</dbReference>
<gene>
    <name evidence="14" type="primary">addB</name>
    <name evidence="16" type="ORF">SAMN00808754_2008</name>
</gene>
<dbReference type="Pfam" id="PF12705">
    <property type="entry name" value="PDDEXK_1"/>
    <property type="match status" value="1"/>
</dbReference>
<keyword evidence="3 14" id="KW-0479">Metal-binding</keyword>
<keyword evidence="2 14" id="KW-0540">Nuclease</keyword>
<evidence type="ECO:0000259" key="15">
    <source>
        <dbReference type="PROSITE" id="PS51217"/>
    </source>
</evidence>
<dbReference type="GO" id="GO:0004386">
    <property type="term" value="F:helicase activity"/>
    <property type="evidence" value="ECO:0007669"/>
    <property type="project" value="UniProtKB-KW"/>
</dbReference>
<evidence type="ECO:0000256" key="11">
    <source>
        <dbReference type="ARBA" id="ARBA00023014"/>
    </source>
</evidence>
<organism evidence="16 17">
    <name type="scientific">Thermanaeromonas toyohensis ToBE</name>
    <dbReference type="NCBI Taxonomy" id="698762"/>
    <lineage>
        <taxon>Bacteria</taxon>
        <taxon>Bacillati</taxon>
        <taxon>Bacillota</taxon>
        <taxon>Clostridia</taxon>
        <taxon>Neomoorellales</taxon>
        <taxon>Neomoorellaceae</taxon>
        <taxon>Thermanaeromonas</taxon>
    </lineage>
</organism>
<dbReference type="NCBIfam" id="TIGR02773">
    <property type="entry name" value="addB_Gpos"/>
    <property type="match status" value="1"/>
</dbReference>
<evidence type="ECO:0000256" key="3">
    <source>
        <dbReference type="ARBA" id="ARBA00022723"/>
    </source>
</evidence>
<evidence type="ECO:0000256" key="2">
    <source>
        <dbReference type="ARBA" id="ARBA00022722"/>
    </source>
</evidence>
<dbReference type="Proteomes" id="UP000192569">
    <property type="component" value="Chromosome I"/>
</dbReference>
<dbReference type="STRING" id="698762.SAMN00808754_2008"/>
<dbReference type="InterPro" id="IPR027417">
    <property type="entry name" value="P-loop_NTPase"/>
</dbReference>
<evidence type="ECO:0000256" key="4">
    <source>
        <dbReference type="ARBA" id="ARBA00022741"/>
    </source>
</evidence>
<dbReference type="PANTHER" id="PTHR30591:SF1">
    <property type="entry name" value="RECBCD ENZYME SUBUNIT RECC"/>
    <property type="match status" value="1"/>
</dbReference>
<evidence type="ECO:0000256" key="9">
    <source>
        <dbReference type="ARBA" id="ARBA00022840"/>
    </source>
</evidence>
<evidence type="ECO:0000256" key="13">
    <source>
        <dbReference type="ARBA" id="ARBA00023204"/>
    </source>
</evidence>
<keyword evidence="6 14" id="KW-0378">Hydrolase</keyword>
<dbReference type="InterPro" id="IPR014140">
    <property type="entry name" value="DNA_helicase_suAddB"/>
</dbReference>
<dbReference type="GO" id="GO:0003690">
    <property type="term" value="F:double-stranded DNA binding"/>
    <property type="evidence" value="ECO:0007669"/>
    <property type="project" value="UniProtKB-UniRule"/>
</dbReference>
<keyword evidence="5 14" id="KW-0227">DNA damage</keyword>
<evidence type="ECO:0000256" key="12">
    <source>
        <dbReference type="ARBA" id="ARBA00023125"/>
    </source>
</evidence>
<evidence type="ECO:0000256" key="8">
    <source>
        <dbReference type="ARBA" id="ARBA00022839"/>
    </source>
</evidence>
<keyword evidence="11 14" id="KW-0411">Iron-sulfur</keyword>
<comment type="miscellaneous">
    <text evidence="14">Despite having conserved helicase domains, this subunit does not have helicase activity.</text>
</comment>
<dbReference type="AlphaFoldDB" id="A0A1W1VWY6"/>
<comment type="cofactor">
    <cofactor evidence="14">
        <name>Mg(2+)</name>
        <dbReference type="ChEBI" id="CHEBI:18420"/>
    </cofactor>
</comment>
<evidence type="ECO:0000256" key="10">
    <source>
        <dbReference type="ARBA" id="ARBA00023004"/>
    </source>
</evidence>
<keyword evidence="7 14" id="KW-0347">Helicase</keyword>
<feature type="domain" description="UvrD-like helicase C-terminal" evidence="15">
    <location>
        <begin position="283"/>
        <end position="585"/>
    </location>
</feature>
<evidence type="ECO:0000313" key="17">
    <source>
        <dbReference type="Proteomes" id="UP000192569"/>
    </source>
</evidence>